<evidence type="ECO:0000313" key="17">
    <source>
        <dbReference type="WBParaSite" id="HNAJ_0000262601-mRNA-1"/>
    </source>
</evidence>
<dbReference type="InterPro" id="IPR001320">
    <property type="entry name" value="Iontro_rcpt_C"/>
</dbReference>
<evidence type="ECO:0000259" key="13">
    <source>
        <dbReference type="Pfam" id="PF00060"/>
    </source>
</evidence>
<dbReference type="STRING" id="102285.A0A0R3T6D8"/>
<keyword evidence="4 12" id="KW-0812">Transmembrane</keyword>
<evidence type="ECO:0000256" key="11">
    <source>
        <dbReference type="ARBA" id="ARBA00023303"/>
    </source>
</evidence>
<evidence type="ECO:0000256" key="12">
    <source>
        <dbReference type="SAM" id="Phobius"/>
    </source>
</evidence>
<feature type="domain" description="Ionotropic glutamate receptor C-terminal" evidence="13">
    <location>
        <begin position="492"/>
        <end position="580"/>
    </location>
</feature>
<sequence length="647" mass="73164">MDNFEVILGSSKCIKLTVFIFLELDTTELGPIFNFFRDALSCQVTHALDALDINYIDQKLTIVFTDSRFDAKRCTLLFNNILNLPNFTELKSQLIAPLFLPTLSTPPTAGELENQYTIIQNTSILVEIGPDYFYGPKYFPNQTVTNVDSVMRARITAFDLTNDIQNRVLEVAVKHLALNSDIVNLAYVYDDTEMDKFGFMNSLNEMLNVHSLSSFETPEDVLGQILMDGSNIIVLNVRQNAALEILKRAEVKNILQQPFYWIVFNAGITLSGQHFNVEDTNFYAIEFSTNGNLERFPELSSLTRPISPQDLIFRDTAVKALVEIQSKLSQSAYKVTVNQTLEIEAGFQAPKPPPSRASLLQLLKRKGLRLGTVVMPPLITEETAENGTGQIRGPEIALAEELMRRLNVSYEITAYKLEIGAENDGKWTGVFGNLQKWDMDLLVGPFTNTEERLSSFRSTSPYQSFSYKFLLLPHSLKASLEIFQFTLAFDVYTWVMIFVAAVAIAGSLILLHRISPNTHSFGIHPSMIFVFGYLFQGVRTRSPSTAPSQIVIVVWWFFCLLLVIAFCANYAAYRSFTSLVTLPNTPSTLLHQEYYKYSYINGSNLEFLMSMTQDPSIYQLYLTINSKFDDVIADTRENGIDQVRRVS</sequence>
<dbReference type="EMBL" id="UZAE01001325">
    <property type="protein sequence ID" value="VDN98484.1"/>
    <property type="molecule type" value="Genomic_DNA"/>
</dbReference>
<evidence type="ECO:0000256" key="9">
    <source>
        <dbReference type="ARBA" id="ARBA00023180"/>
    </source>
</evidence>
<feature type="transmembrane region" description="Helical" evidence="12">
    <location>
        <begin position="491"/>
        <end position="511"/>
    </location>
</feature>
<evidence type="ECO:0000313" key="16">
    <source>
        <dbReference type="Proteomes" id="UP000278807"/>
    </source>
</evidence>
<dbReference type="Gene3D" id="1.10.287.70">
    <property type="match status" value="1"/>
</dbReference>
<dbReference type="InterPro" id="IPR019594">
    <property type="entry name" value="Glu/Gly-bd"/>
</dbReference>
<keyword evidence="16" id="KW-1185">Reference proteome</keyword>
<evidence type="ECO:0000256" key="6">
    <source>
        <dbReference type="ARBA" id="ARBA00023065"/>
    </source>
</evidence>
<reference evidence="17" key="1">
    <citation type="submission" date="2017-02" db="UniProtKB">
        <authorList>
            <consortium name="WormBaseParasite"/>
        </authorList>
    </citation>
    <scope>IDENTIFICATION</scope>
</reference>
<reference evidence="15 16" key="2">
    <citation type="submission" date="2018-11" db="EMBL/GenBank/DDBJ databases">
        <authorList>
            <consortium name="Pathogen Informatics"/>
        </authorList>
    </citation>
    <scope>NUCLEOTIDE SEQUENCE [LARGE SCALE GENOMIC DNA]</scope>
</reference>
<dbReference type="Pfam" id="PF10613">
    <property type="entry name" value="Lig_chan-Glu_bd"/>
    <property type="match status" value="1"/>
</dbReference>
<dbReference type="PANTHER" id="PTHR42643">
    <property type="entry name" value="IONOTROPIC RECEPTOR 20A-RELATED"/>
    <property type="match status" value="1"/>
</dbReference>
<dbReference type="GO" id="GO:0050906">
    <property type="term" value="P:detection of stimulus involved in sensory perception"/>
    <property type="evidence" value="ECO:0007669"/>
    <property type="project" value="UniProtKB-ARBA"/>
</dbReference>
<name>A0A0R3T6D8_RODNA</name>
<dbReference type="GO" id="GO:0005886">
    <property type="term" value="C:plasma membrane"/>
    <property type="evidence" value="ECO:0007669"/>
    <property type="project" value="UniProtKB-SubCell"/>
</dbReference>
<keyword evidence="11" id="KW-0407">Ion channel</keyword>
<keyword evidence="9" id="KW-0325">Glycoprotein</keyword>
<gene>
    <name evidence="15" type="ORF">HNAJ_LOCUS2625</name>
</gene>
<organism evidence="17">
    <name type="scientific">Rodentolepis nana</name>
    <name type="common">Dwarf tapeworm</name>
    <name type="synonym">Hymenolepis nana</name>
    <dbReference type="NCBI Taxonomy" id="102285"/>
    <lineage>
        <taxon>Eukaryota</taxon>
        <taxon>Metazoa</taxon>
        <taxon>Spiralia</taxon>
        <taxon>Lophotrochozoa</taxon>
        <taxon>Platyhelminthes</taxon>
        <taxon>Cestoda</taxon>
        <taxon>Eucestoda</taxon>
        <taxon>Cyclophyllidea</taxon>
        <taxon>Hymenolepididae</taxon>
        <taxon>Rodentolepis</taxon>
    </lineage>
</organism>
<keyword evidence="6" id="KW-0406">Ion transport</keyword>
<feature type="domain" description="Ionotropic glutamate receptor L-glutamate and glycine-binding" evidence="14">
    <location>
        <begin position="370"/>
        <end position="470"/>
    </location>
</feature>
<keyword evidence="10" id="KW-1071">Ligand-gated ion channel</keyword>
<feature type="transmembrane region" description="Helical" evidence="12">
    <location>
        <begin position="550"/>
        <end position="572"/>
    </location>
</feature>
<evidence type="ECO:0000256" key="1">
    <source>
        <dbReference type="ARBA" id="ARBA00004651"/>
    </source>
</evidence>
<evidence type="ECO:0000259" key="14">
    <source>
        <dbReference type="Pfam" id="PF10613"/>
    </source>
</evidence>
<keyword evidence="5 12" id="KW-1133">Transmembrane helix</keyword>
<dbReference type="PANTHER" id="PTHR42643:SF24">
    <property type="entry name" value="IONOTROPIC RECEPTOR 60A"/>
    <property type="match status" value="1"/>
</dbReference>
<dbReference type="Pfam" id="PF00060">
    <property type="entry name" value="Lig_chan"/>
    <property type="match status" value="1"/>
</dbReference>
<keyword evidence="7 12" id="KW-0472">Membrane</keyword>
<dbReference type="OrthoDB" id="9997229at2759"/>
<dbReference type="GO" id="GO:0015276">
    <property type="term" value="F:ligand-gated monoatomic ion channel activity"/>
    <property type="evidence" value="ECO:0007669"/>
    <property type="project" value="InterPro"/>
</dbReference>
<evidence type="ECO:0000256" key="8">
    <source>
        <dbReference type="ARBA" id="ARBA00023170"/>
    </source>
</evidence>
<protein>
    <submittedName>
        <fullName evidence="17">PBPe domain-containing protein</fullName>
    </submittedName>
</protein>
<dbReference type="SUPFAM" id="SSF53850">
    <property type="entry name" value="Periplasmic binding protein-like II"/>
    <property type="match status" value="1"/>
</dbReference>
<evidence type="ECO:0000256" key="2">
    <source>
        <dbReference type="ARBA" id="ARBA00022448"/>
    </source>
</evidence>
<evidence type="ECO:0000313" key="15">
    <source>
        <dbReference type="EMBL" id="VDN98484.1"/>
    </source>
</evidence>
<keyword evidence="2" id="KW-0813">Transport</keyword>
<comment type="subcellular location">
    <subcellularLocation>
        <location evidence="1">Cell membrane</location>
        <topology evidence="1">Multi-pass membrane protein</topology>
    </subcellularLocation>
</comment>
<evidence type="ECO:0000256" key="7">
    <source>
        <dbReference type="ARBA" id="ARBA00023136"/>
    </source>
</evidence>
<evidence type="ECO:0000256" key="4">
    <source>
        <dbReference type="ARBA" id="ARBA00022692"/>
    </source>
</evidence>
<proteinExistence type="predicted"/>
<dbReference type="AlphaFoldDB" id="A0A0R3T6D8"/>
<dbReference type="Proteomes" id="UP000278807">
    <property type="component" value="Unassembled WGS sequence"/>
</dbReference>
<evidence type="ECO:0000256" key="5">
    <source>
        <dbReference type="ARBA" id="ARBA00022989"/>
    </source>
</evidence>
<evidence type="ECO:0000256" key="10">
    <source>
        <dbReference type="ARBA" id="ARBA00023286"/>
    </source>
</evidence>
<evidence type="ECO:0000256" key="3">
    <source>
        <dbReference type="ARBA" id="ARBA00022475"/>
    </source>
</evidence>
<keyword evidence="3" id="KW-1003">Cell membrane</keyword>
<dbReference type="WBParaSite" id="HNAJ_0000262601-mRNA-1">
    <property type="protein sequence ID" value="HNAJ_0000262601-mRNA-1"/>
    <property type="gene ID" value="HNAJ_0000262601"/>
</dbReference>
<feature type="transmembrane region" description="Helical" evidence="12">
    <location>
        <begin position="518"/>
        <end position="538"/>
    </location>
</feature>
<dbReference type="InterPro" id="IPR052192">
    <property type="entry name" value="Insect_Ionotropic_Sensory_Rcpt"/>
</dbReference>
<accession>A0A0R3T6D8</accession>
<keyword evidence="8" id="KW-0675">Receptor</keyword>
<dbReference type="Gene3D" id="3.40.190.10">
    <property type="entry name" value="Periplasmic binding protein-like II"/>
    <property type="match status" value="1"/>
</dbReference>